<accession>A0A927CCR6</accession>
<evidence type="ECO:0000313" key="2">
    <source>
        <dbReference type="EMBL" id="MBD2865230.1"/>
    </source>
</evidence>
<feature type="transmembrane region" description="Helical" evidence="1">
    <location>
        <begin position="91"/>
        <end position="112"/>
    </location>
</feature>
<gene>
    <name evidence="2" type="ORF">IDH45_24930</name>
</gene>
<keyword evidence="1" id="KW-0472">Membrane</keyword>
<dbReference type="PANTHER" id="PTHR34300">
    <property type="entry name" value="QUEUOSINE PRECURSOR TRANSPORTER-RELATED"/>
    <property type="match status" value="1"/>
</dbReference>
<comment type="similarity">
    <text evidence="1">Belongs to the vitamin uptake transporter (VUT/ECF) (TC 2.A.88) family. Q precursor transporter subfamily.</text>
</comment>
<feature type="transmembrane region" description="Helical" evidence="1">
    <location>
        <begin position="6"/>
        <end position="22"/>
    </location>
</feature>
<feature type="transmembrane region" description="Helical" evidence="1">
    <location>
        <begin position="51"/>
        <end position="71"/>
    </location>
</feature>
<dbReference type="EMBL" id="JACXJA010000039">
    <property type="protein sequence ID" value="MBD2865230.1"/>
    <property type="molecule type" value="Genomic_DNA"/>
</dbReference>
<dbReference type="GO" id="GO:0005886">
    <property type="term" value="C:plasma membrane"/>
    <property type="evidence" value="ECO:0007669"/>
    <property type="project" value="UniProtKB-SubCell"/>
</dbReference>
<comment type="subcellular location">
    <subcellularLocation>
        <location evidence="1">Cell membrane</location>
        <topology evidence="1">Multi-pass membrane protein</topology>
    </subcellularLocation>
</comment>
<feature type="transmembrane region" description="Helical" evidence="1">
    <location>
        <begin position="124"/>
        <end position="144"/>
    </location>
</feature>
<comment type="function">
    <text evidence="1">Involved in the import of queuosine (Q) precursors, required for Q precursor salvage.</text>
</comment>
<dbReference type="RefSeq" id="WP_190930855.1">
    <property type="nucleotide sequence ID" value="NZ_JACXJA010000039.1"/>
</dbReference>
<keyword evidence="1" id="KW-0812">Transmembrane</keyword>
<sequence>MFNLVWGILFLLVHFGLFLLCYRLFGKKGLYSWIGFATVLANIQVTKTIEMPLLVTGGIVMTLGNTIYTSIYMSTDLLNEKYGTQAARQAVWFGFFSMLASLVIMQMTLAFVPQEGDLAQESLQTIFGLLPQIAAGSLCAYFVSQFLDVRVFAYLKRKFPVPNQFWIRINGSTLLSQLVDSLVFCTIAFATEYPFDIWLQIFITTYLFKMIISIASTPVLYWARSFKIKED</sequence>
<keyword evidence="1" id="KW-1003">Cell membrane</keyword>
<keyword evidence="1" id="KW-0813">Transport</keyword>
<protein>
    <recommendedName>
        <fullName evidence="1">Probable queuosine precursor transporter</fullName>
        <shortName evidence="1">Q precursor transporter</shortName>
    </recommendedName>
</protein>
<name>A0A927CCR6_9BACL</name>
<dbReference type="HAMAP" id="MF_02088">
    <property type="entry name" value="Q_prec_transport"/>
    <property type="match status" value="1"/>
</dbReference>
<dbReference type="Pfam" id="PF02592">
    <property type="entry name" value="Vut_1"/>
    <property type="match status" value="1"/>
</dbReference>
<dbReference type="GO" id="GO:0022857">
    <property type="term" value="F:transmembrane transporter activity"/>
    <property type="evidence" value="ECO:0007669"/>
    <property type="project" value="UniProtKB-UniRule"/>
</dbReference>
<evidence type="ECO:0000256" key="1">
    <source>
        <dbReference type="HAMAP-Rule" id="MF_02088"/>
    </source>
</evidence>
<dbReference type="NCBIfam" id="TIGR00697">
    <property type="entry name" value="queuosine precursor transporter"/>
    <property type="match status" value="1"/>
</dbReference>
<feature type="transmembrane region" description="Helical" evidence="1">
    <location>
        <begin position="197"/>
        <end position="223"/>
    </location>
</feature>
<comment type="caution">
    <text evidence="2">The sequence shown here is derived from an EMBL/GenBank/DDBJ whole genome shotgun (WGS) entry which is preliminary data.</text>
</comment>
<reference evidence="2" key="1">
    <citation type="submission" date="2020-09" db="EMBL/GenBank/DDBJ databases">
        <title>A novel bacterium of genus Paenibacillus, isolated from South China Sea.</title>
        <authorList>
            <person name="Huang H."/>
            <person name="Mo K."/>
            <person name="Hu Y."/>
        </authorList>
    </citation>
    <scope>NUCLEOTIDE SEQUENCE</scope>
    <source>
        <strain evidence="2">IB182363</strain>
    </source>
</reference>
<keyword evidence="3" id="KW-1185">Reference proteome</keyword>
<dbReference type="AlphaFoldDB" id="A0A927CCR6"/>
<dbReference type="InterPro" id="IPR003744">
    <property type="entry name" value="YhhQ"/>
</dbReference>
<evidence type="ECO:0000313" key="3">
    <source>
        <dbReference type="Proteomes" id="UP000639396"/>
    </source>
</evidence>
<organism evidence="2 3">
    <name type="scientific">Paenibacillus oceani</name>
    <dbReference type="NCBI Taxonomy" id="2772510"/>
    <lineage>
        <taxon>Bacteria</taxon>
        <taxon>Bacillati</taxon>
        <taxon>Bacillota</taxon>
        <taxon>Bacilli</taxon>
        <taxon>Bacillales</taxon>
        <taxon>Paenibacillaceae</taxon>
        <taxon>Paenibacillus</taxon>
    </lineage>
</organism>
<keyword evidence="1" id="KW-1133">Transmembrane helix</keyword>
<dbReference type="Proteomes" id="UP000639396">
    <property type="component" value="Unassembled WGS sequence"/>
</dbReference>
<dbReference type="PANTHER" id="PTHR34300:SF2">
    <property type="entry name" value="QUEUOSINE PRECURSOR TRANSPORTER-RELATED"/>
    <property type="match status" value="1"/>
</dbReference>
<proteinExistence type="inferred from homology"/>